<feature type="transmembrane region" description="Helical" evidence="1">
    <location>
        <begin position="314"/>
        <end position="333"/>
    </location>
</feature>
<gene>
    <name evidence="2" type="ORF">AFUS01_LOCUS32741</name>
</gene>
<feature type="transmembrane region" description="Helical" evidence="1">
    <location>
        <begin position="542"/>
        <end position="562"/>
    </location>
</feature>
<feature type="transmembrane region" description="Helical" evidence="1">
    <location>
        <begin position="472"/>
        <end position="505"/>
    </location>
</feature>
<feature type="transmembrane region" description="Helical" evidence="1">
    <location>
        <begin position="154"/>
        <end position="177"/>
    </location>
</feature>
<sequence length="670" mass="75553">MDEIIFQTIRSGVEGKQESEISGSRQSHSTLNLLKNYLNFGYYSCLFPLKITDDLEIKSVNKILKVLTAIVHIQTLFHILLHSFIKQLASTSSAGLTGPKKLEAFVSTAVFFHMGIVLRMAWVQQTLFQKVVRQVQKIEHMLEPRKGLPSKMMISLTSAVVIAIFVSTALLDLIFMVGELQNNNNIYKVFVNRVTSLYLFRNATDLDEDSLSIKIAASFEFISKFNFLLSSCFPDSLMVCFATSFYWLTNEFIKSLICGSGLKSTDQVINTAEAFLDLSDLCEELLGPIVTSYGIILLPMHALNIKEALTEGDVWRVLPVFLYALVWLIFMILSAQANFKFKAVIPYLRKSSRIPGFNIEREPELESRLSFLMYEMAENNLGIRGIGFTITYGLIGNVRDYKNLAGLLITCIRLTSGVAIFTMILVTLLDFFGMSVKIEKHNLINQFLTKANSEYLFRNESSLDENSWFLRLTALFVFAANFCSLFFCCYADIFVVSFAAILYWLAVGFSKSLPLSSNIKTTEQIINSVEGLMELSDLFYEYLGPVISCYTLVLLPLHSLNVKEALTMGYLGEILPVFFYVVVYLVFMLLSAEANTKFKAVLPYLRKSSKFKSAVRMEEMLELQQRLSVLIVEITGDSFGIRGVGFTITYGMIGNLIGLLVTCVIIIIQI</sequence>
<feature type="transmembrane region" description="Helical" evidence="1">
    <location>
        <begin position="285"/>
        <end position="302"/>
    </location>
</feature>
<name>A0A8J2LHX2_9HEXA</name>
<feature type="transmembrane region" description="Helical" evidence="1">
    <location>
        <begin position="105"/>
        <end position="123"/>
    </location>
</feature>
<comment type="caution">
    <text evidence="2">The sequence shown here is derived from an EMBL/GenBank/DDBJ whole genome shotgun (WGS) entry which is preliminary data.</text>
</comment>
<dbReference type="Proteomes" id="UP000708208">
    <property type="component" value="Unassembled WGS sequence"/>
</dbReference>
<feature type="transmembrane region" description="Helical" evidence="1">
    <location>
        <begin position="574"/>
        <end position="592"/>
    </location>
</feature>
<evidence type="ECO:0000313" key="2">
    <source>
        <dbReference type="EMBL" id="CAG7822470.1"/>
    </source>
</evidence>
<feature type="non-terminal residue" evidence="2">
    <location>
        <position position="1"/>
    </location>
</feature>
<feature type="transmembrane region" description="Helical" evidence="1">
    <location>
        <begin position="381"/>
        <end position="398"/>
    </location>
</feature>
<organism evidence="2 3">
    <name type="scientific">Allacma fusca</name>
    <dbReference type="NCBI Taxonomy" id="39272"/>
    <lineage>
        <taxon>Eukaryota</taxon>
        <taxon>Metazoa</taxon>
        <taxon>Ecdysozoa</taxon>
        <taxon>Arthropoda</taxon>
        <taxon>Hexapoda</taxon>
        <taxon>Collembola</taxon>
        <taxon>Symphypleona</taxon>
        <taxon>Sminthuridae</taxon>
        <taxon>Allacma</taxon>
    </lineage>
</organism>
<proteinExistence type="predicted"/>
<keyword evidence="1" id="KW-1133">Transmembrane helix</keyword>
<evidence type="ECO:0008006" key="4">
    <source>
        <dbReference type="Google" id="ProtNLM"/>
    </source>
</evidence>
<feature type="transmembrane region" description="Helical" evidence="1">
    <location>
        <begin position="404"/>
        <end position="432"/>
    </location>
</feature>
<reference evidence="2" key="1">
    <citation type="submission" date="2021-06" db="EMBL/GenBank/DDBJ databases">
        <authorList>
            <person name="Hodson N. C."/>
            <person name="Mongue J. A."/>
            <person name="Jaron S. K."/>
        </authorList>
    </citation>
    <scope>NUCLEOTIDE SEQUENCE</scope>
</reference>
<keyword evidence="1" id="KW-0812">Transmembrane</keyword>
<evidence type="ECO:0000313" key="3">
    <source>
        <dbReference type="Proteomes" id="UP000708208"/>
    </source>
</evidence>
<protein>
    <recommendedName>
        <fullName evidence="4">Gustatory receptor</fullName>
    </recommendedName>
</protein>
<keyword evidence="1" id="KW-0472">Membrane</keyword>
<dbReference type="EMBL" id="CAJVCH010526424">
    <property type="protein sequence ID" value="CAG7822470.1"/>
    <property type="molecule type" value="Genomic_DNA"/>
</dbReference>
<keyword evidence="3" id="KW-1185">Reference proteome</keyword>
<feature type="transmembrane region" description="Helical" evidence="1">
    <location>
        <begin position="66"/>
        <end position="85"/>
    </location>
</feature>
<dbReference type="AlphaFoldDB" id="A0A8J2LHX2"/>
<evidence type="ECO:0000256" key="1">
    <source>
        <dbReference type="SAM" id="Phobius"/>
    </source>
</evidence>
<feature type="transmembrane region" description="Helical" evidence="1">
    <location>
        <begin position="648"/>
        <end position="668"/>
    </location>
</feature>
<accession>A0A8J2LHX2</accession>